<organism>
    <name type="scientific">Branchiostoma floridae</name>
    <name type="common">Florida lancelet</name>
    <name type="synonym">Amphioxus</name>
    <dbReference type="NCBI Taxonomy" id="7739"/>
    <lineage>
        <taxon>Eukaryota</taxon>
        <taxon>Metazoa</taxon>
        <taxon>Chordata</taxon>
        <taxon>Cephalochordata</taxon>
        <taxon>Leptocardii</taxon>
        <taxon>Amphioxiformes</taxon>
        <taxon>Branchiostomatidae</taxon>
        <taxon>Branchiostoma</taxon>
    </lineage>
</organism>
<gene>
    <name evidence="11" type="ORF">BRAFLDRAFT_126371</name>
</gene>
<dbReference type="GO" id="GO:0005576">
    <property type="term" value="C:extracellular region"/>
    <property type="evidence" value="ECO:0007669"/>
    <property type="project" value="UniProtKB-SubCell"/>
</dbReference>
<comment type="function">
    <text evidence="7">Lysosomal thiol reductase that can reduce protein disulfide bonds. May facilitate the complete unfolding of proteins destined for lysosomal degradation. Plays an important role in antigen processing. Facilitates the generation of MHC class II-restricted epitodes from disulfide bond-containing antigen by the endocytic reduction of disulfide bonds. Also facilitates MHC class I-restricted recognition of exogenous antigens containing disulfide bonds by CD8+ T-cells or crosspresentation.</text>
</comment>
<dbReference type="Gene3D" id="3.40.50.1820">
    <property type="entry name" value="alpha/beta hydrolase"/>
    <property type="match status" value="2"/>
</dbReference>
<keyword evidence="8" id="KW-0472">Membrane</keyword>
<evidence type="ECO:0000256" key="1">
    <source>
        <dbReference type="ARBA" id="ARBA00004613"/>
    </source>
</evidence>
<proteinExistence type="inferred from homology"/>
<dbReference type="InterPro" id="IPR004911">
    <property type="entry name" value="Interferon-induced_GILT"/>
</dbReference>
<feature type="domain" description="AB hydrolase-1" evidence="10">
    <location>
        <begin position="336"/>
        <end position="401"/>
    </location>
</feature>
<name>C3YA21_BRAFL</name>
<dbReference type="EMBL" id="GG666493">
    <property type="protein sequence ID" value="EEN62930.1"/>
    <property type="molecule type" value="Genomic_DNA"/>
</dbReference>
<keyword evidence="8" id="KW-0812">Transmembrane</keyword>
<evidence type="ECO:0000256" key="8">
    <source>
        <dbReference type="SAM" id="Phobius"/>
    </source>
</evidence>
<protein>
    <recommendedName>
        <fullName evidence="10">AB hydrolase-1 domain-containing protein</fullName>
    </recommendedName>
</protein>
<keyword evidence="5 9" id="KW-0732">Signal</keyword>
<dbReference type="AlphaFoldDB" id="C3YA21"/>
<dbReference type="eggNOG" id="KOG3160">
    <property type="taxonomic scope" value="Eukaryota"/>
</dbReference>
<evidence type="ECO:0000256" key="7">
    <source>
        <dbReference type="ARBA" id="ARBA00059163"/>
    </source>
</evidence>
<evidence type="ECO:0000259" key="10">
    <source>
        <dbReference type="Pfam" id="PF00561"/>
    </source>
</evidence>
<dbReference type="PANTHER" id="PTHR13234:SF8">
    <property type="entry name" value="GAMMA-INTERFERON-INDUCIBLE LYSOSOMAL THIOL REDUCTASE"/>
    <property type="match status" value="1"/>
</dbReference>
<evidence type="ECO:0000256" key="3">
    <source>
        <dbReference type="ARBA" id="ARBA00011615"/>
    </source>
</evidence>
<dbReference type="eggNOG" id="KOG4178">
    <property type="taxonomic scope" value="Eukaryota"/>
</dbReference>
<feature type="chain" id="PRO_5002935372" description="AB hydrolase-1 domain-containing protein" evidence="9">
    <location>
        <begin position="20"/>
        <end position="555"/>
    </location>
</feature>
<evidence type="ECO:0000256" key="2">
    <source>
        <dbReference type="ARBA" id="ARBA00005679"/>
    </source>
</evidence>
<dbReference type="GO" id="GO:0016671">
    <property type="term" value="F:oxidoreductase activity, acting on a sulfur group of donors, disulfide as acceptor"/>
    <property type="evidence" value="ECO:0007669"/>
    <property type="project" value="InterPro"/>
</dbReference>
<comment type="subcellular location">
    <subcellularLocation>
        <location evidence="1">Secreted</location>
    </subcellularLocation>
</comment>
<dbReference type="Pfam" id="PF03227">
    <property type="entry name" value="GILT"/>
    <property type="match status" value="1"/>
</dbReference>
<comment type="subunit">
    <text evidence="3">Dimer; disulfide-linked.</text>
</comment>
<reference evidence="11" key="1">
    <citation type="journal article" date="2008" name="Nature">
        <title>The amphioxus genome and the evolution of the chordate karyotype.</title>
        <authorList>
            <consortium name="US DOE Joint Genome Institute (JGI-PGF)"/>
            <person name="Putnam N.H."/>
            <person name="Butts T."/>
            <person name="Ferrier D.E.K."/>
            <person name="Furlong R.F."/>
            <person name="Hellsten U."/>
            <person name="Kawashima T."/>
            <person name="Robinson-Rechavi M."/>
            <person name="Shoguchi E."/>
            <person name="Terry A."/>
            <person name="Yu J.-K."/>
            <person name="Benito-Gutierrez E.L."/>
            <person name="Dubchak I."/>
            <person name="Garcia-Fernandez J."/>
            <person name="Gibson-Brown J.J."/>
            <person name="Grigoriev I.V."/>
            <person name="Horton A.C."/>
            <person name="de Jong P.J."/>
            <person name="Jurka J."/>
            <person name="Kapitonov V.V."/>
            <person name="Kohara Y."/>
            <person name="Kuroki Y."/>
            <person name="Lindquist E."/>
            <person name="Lucas S."/>
            <person name="Osoegawa K."/>
            <person name="Pennacchio L.A."/>
            <person name="Salamov A.A."/>
            <person name="Satou Y."/>
            <person name="Sauka-Spengler T."/>
            <person name="Schmutz J."/>
            <person name="Shin-I T."/>
            <person name="Toyoda A."/>
            <person name="Bronner-Fraser M."/>
            <person name="Fujiyama A."/>
            <person name="Holland L.Z."/>
            <person name="Holland P.W.H."/>
            <person name="Satoh N."/>
            <person name="Rokhsar D.S."/>
        </authorList>
    </citation>
    <scope>NUCLEOTIDE SEQUENCE [LARGE SCALE GENOMIC DNA]</scope>
    <source>
        <strain evidence="11">S238N-H82</strain>
        <tissue evidence="11">Testes</tissue>
    </source>
</reference>
<dbReference type="Pfam" id="PF00561">
    <property type="entry name" value="Abhydrolase_1"/>
    <property type="match status" value="1"/>
</dbReference>
<dbReference type="InterPro" id="IPR029058">
    <property type="entry name" value="AB_hydrolase_fold"/>
</dbReference>
<dbReference type="PANTHER" id="PTHR13234">
    <property type="entry name" value="GAMMA-INTERFERON INDUCIBLE LYSOSOMAL THIOL REDUCTASE GILT"/>
    <property type="match status" value="1"/>
</dbReference>
<feature type="signal peptide" evidence="9">
    <location>
        <begin position="1"/>
        <end position="19"/>
    </location>
</feature>
<feature type="transmembrane region" description="Helical" evidence="8">
    <location>
        <begin position="258"/>
        <end position="281"/>
    </location>
</feature>
<comment type="similarity">
    <text evidence="2">Belongs to the GILT family.</text>
</comment>
<evidence type="ECO:0000256" key="5">
    <source>
        <dbReference type="ARBA" id="ARBA00022729"/>
    </source>
</evidence>
<dbReference type="InterPro" id="IPR000073">
    <property type="entry name" value="AB_hydrolase_1"/>
</dbReference>
<evidence type="ECO:0000313" key="11">
    <source>
        <dbReference type="EMBL" id="EEN62930.1"/>
    </source>
</evidence>
<evidence type="ECO:0000256" key="4">
    <source>
        <dbReference type="ARBA" id="ARBA00022525"/>
    </source>
</evidence>
<sequence length="555" mass="62890">MFVILLLVTALAAVQCVEAAECDVPPSMWCSSPAVAKSCQVEESCERYLEKAAHAPAPPVSLTLYYESLCGGCQQFILEELWPTWSKLSPIMNLTLVPYGNAAEKKRFGKWVYECQHGKQECVGNLIETCTLNVLKNISAAFPFIHCIESKVEYSDNPKKAAEKCASMMQVDLSAIEKCADGSQGNALEHEMALKTGSLNPPHTYVPWVTLNGVHTEKIQHEAMNDLLKLICDTYQKSKCCPSGKSIRMKYMSVPRSVVTVTVVYTVAMFWGVLVMLGCLVRMVRKGPKAFFTWNVLEGRPRCLDSRDLGIHGYVRLKRSGIQLHYVRAGDDRKKPLMVLLHGLPEIWYSWRHQLREFKKDYQVVAVDMRGYGESEKPAGRSAYRLEYLVEDIREVIETFNTQFLKSWFQFFFQLPFLPELVFKSFDYGGLYASLRGRRMGCKTPDAITDEDYKAYKYFFSKPNPMAVTGPFNYLRANFGTIPLVDMHGTDKVTVPCLLIWGEMDGALDVGMGEMSRQLAPNMTFRVVEGASHWVQQDNPAVVNTYMREFLQPSN</sequence>
<keyword evidence="6" id="KW-0325">Glycoprotein</keyword>
<keyword evidence="4" id="KW-0964">Secreted</keyword>
<dbReference type="SUPFAM" id="SSF53474">
    <property type="entry name" value="alpha/beta-Hydrolases"/>
    <property type="match status" value="1"/>
</dbReference>
<dbReference type="InParanoid" id="C3YA21"/>
<keyword evidence="8" id="KW-1133">Transmembrane helix</keyword>
<evidence type="ECO:0000256" key="9">
    <source>
        <dbReference type="SAM" id="SignalP"/>
    </source>
</evidence>
<accession>C3YA21</accession>
<evidence type="ECO:0000256" key="6">
    <source>
        <dbReference type="ARBA" id="ARBA00023180"/>
    </source>
</evidence>